<accession>A0A1F5X4Z4</accession>
<organism evidence="8 9">
    <name type="scientific">Candidatus Giovannonibacteria bacterium RIFCSPLOWO2_01_FULL_46_13</name>
    <dbReference type="NCBI Taxonomy" id="1798352"/>
    <lineage>
        <taxon>Bacteria</taxon>
        <taxon>Candidatus Giovannoniibacteriota</taxon>
    </lineage>
</organism>
<name>A0A1F5X4Z4_9BACT</name>
<dbReference type="InterPro" id="IPR044957">
    <property type="entry name" value="Ribosomal_bL32_bact"/>
</dbReference>
<gene>
    <name evidence="5" type="primary">rpmF</name>
    <name evidence="8" type="ORF">A3B18_03975</name>
</gene>
<reference evidence="8 9" key="1">
    <citation type="journal article" date="2016" name="Nat. Commun.">
        <title>Thousands of microbial genomes shed light on interconnected biogeochemical processes in an aquifer system.</title>
        <authorList>
            <person name="Anantharaman K."/>
            <person name="Brown C.T."/>
            <person name="Hug L.A."/>
            <person name="Sharon I."/>
            <person name="Castelle C.J."/>
            <person name="Probst A.J."/>
            <person name="Thomas B.C."/>
            <person name="Singh A."/>
            <person name="Wilkins M.J."/>
            <person name="Karaoz U."/>
            <person name="Brodie E.L."/>
            <person name="Williams K.H."/>
            <person name="Hubbard S.S."/>
            <person name="Banfield J.F."/>
        </authorList>
    </citation>
    <scope>NUCLEOTIDE SEQUENCE [LARGE SCALE GENOMIC DNA]</scope>
</reference>
<dbReference type="GO" id="GO:0015934">
    <property type="term" value="C:large ribosomal subunit"/>
    <property type="evidence" value="ECO:0007669"/>
    <property type="project" value="InterPro"/>
</dbReference>
<proteinExistence type="inferred from homology"/>
<dbReference type="GO" id="GO:0003735">
    <property type="term" value="F:structural constituent of ribosome"/>
    <property type="evidence" value="ECO:0007669"/>
    <property type="project" value="InterPro"/>
</dbReference>
<feature type="region of interest" description="Disordered" evidence="7">
    <location>
        <begin position="1"/>
        <end position="20"/>
    </location>
</feature>
<dbReference type="AlphaFoldDB" id="A0A1F5X4Z4"/>
<dbReference type="Proteomes" id="UP000178684">
    <property type="component" value="Unassembled WGS sequence"/>
</dbReference>
<comment type="similarity">
    <text evidence="1 5">Belongs to the bacterial ribosomal protein bL32 family.</text>
</comment>
<evidence type="ECO:0000256" key="1">
    <source>
        <dbReference type="ARBA" id="ARBA00008560"/>
    </source>
</evidence>
<keyword evidence="2 5" id="KW-0689">Ribosomal protein</keyword>
<keyword evidence="3 5" id="KW-0687">Ribonucleoprotein</keyword>
<comment type="caution">
    <text evidence="8">The sequence shown here is derived from an EMBL/GenBank/DDBJ whole genome shotgun (WGS) entry which is preliminary data.</text>
</comment>
<evidence type="ECO:0000256" key="6">
    <source>
        <dbReference type="SAM" id="Coils"/>
    </source>
</evidence>
<sequence>MVNHMRHTKGHRDQRRANQTLEGRAFSKCSHCSEIKLPHVICTNCGYYNDRQVVDVLKKLDKKERKKKEKELAVKEEAKA</sequence>
<evidence type="ECO:0000313" key="9">
    <source>
        <dbReference type="Proteomes" id="UP000178684"/>
    </source>
</evidence>
<evidence type="ECO:0000313" key="8">
    <source>
        <dbReference type="EMBL" id="OGF82930.1"/>
    </source>
</evidence>
<dbReference type="SUPFAM" id="SSF57829">
    <property type="entry name" value="Zn-binding ribosomal proteins"/>
    <property type="match status" value="1"/>
</dbReference>
<evidence type="ECO:0000256" key="4">
    <source>
        <dbReference type="ARBA" id="ARBA00035178"/>
    </source>
</evidence>
<dbReference type="GO" id="GO:0006412">
    <property type="term" value="P:translation"/>
    <property type="evidence" value="ECO:0007669"/>
    <property type="project" value="UniProtKB-UniRule"/>
</dbReference>
<dbReference type="PANTHER" id="PTHR35534:SF1">
    <property type="entry name" value="LARGE RIBOSOMAL SUBUNIT PROTEIN BL32"/>
    <property type="match status" value="1"/>
</dbReference>
<dbReference type="EMBL" id="MFIE01000009">
    <property type="protein sequence ID" value="OGF82930.1"/>
    <property type="molecule type" value="Genomic_DNA"/>
</dbReference>
<feature type="coiled-coil region" evidence="6">
    <location>
        <begin position="53"/>
        <end position="80"/>
    </location>
</feature>
<dbReference type="InterPro" id="IPR011332">
    <property type="entry name" value="Ribosomal_zn-bd"/>
</dbReference>
<dbReference type="HAMAP" id="MF_00340">
    <property type="entry name" value="Ribosomal_bL32"/>
    <property type="match status" value="1"/>
</dbReference>
<protein>
    <recommendedName>
        <fullName evidence="4 5">Large ribosomal subunit protein bL32</fullName>
    </recommendedName>
</protein>
<evidence type="ECO:0000256" key="2">
    <source>
        <dbReference type="ARBA" id="ARBA00022980"/>
    </source>
</evidence>
<feature type="compositionally biased region" description="Basic residues" evidence="7">
    <location>
        <begin position="1"/>
        <end position="14"/>
    </location>
</feature>
<dbReference type="InterPro" id="IPR002677">
    <property type="entry name" value="Ribosomal_bL32"/>
</dbReference>
<evidence type="ECO:0000256" key="3">
    <source>
        <dbReference type="ARBA" id="ARBA00023274"/>
    </source>
</evidence>
<evidence type="ECO:0000256" key="7">
    <source>
        <dbReference type="SAM" id="MobiDB-lite"/>
    </source>
</evidence>
<evidence type="ECO:0000256" key="5">
    <source>
        <dbReference type="HAMAP-Rule" id="MF_00340"/>
    </source>
</evidence>
<dbReference type="NCBIfam" id="TIGR01031">
    <property type="entry name" value="rpmF_bact"/>
    <property type="match status" value="1"/>
</dbReference>
<keyword evidence="6" id="KW-0175">Coiled coil</keyword>
<dbReference type="Pfam" id="PF01783">
    <property type="entry name" value="Ribosomal_L32p"/>
    <property type="match status" value="1"/>
</dbReference>
<dbReference type="PANTHER" id="PTHR35534">
    <property type="entry name" value="50S RIBOSOMAL PROTEIN L32"/>
    <property type="match status" value="1"/>
</dbReference>